<gene>
    <name evidence="3" type="ORF">ACFSDX_01220</name>
</gene>
<dbReference type="InterPro" id="IPR012338">
    <property type="entry name" value="Beta-lactam/transpept-like"/>
</dbReference>
<organism evidence="3 4">
    <name type="scientific">Hymenobacter bucti</name>
    <dbReference type="NCBI Taxonomy" id="1844114"/>
    <lineage>
        <taxon>Bacteria</taxon>
        <taxon>Pseudomonadati</taxon>
        <taxon>Bacteroidota</taxon>
        <taxon>Cytophagia</taxon>
        <taxon>Cytophagales</taxon>
        <taxon>Hymenobacteraceae</taxon>
        <taxon>Hymenobacter</taxon>
    </lineage>
</organism>
<dbReference type="EMBL" id="JBHUFD010000001">
    <property type="protein sequence ID" value="MFD1871030.1"/>
    <property type="molecule type" value="Genomic_DNA"/>
</dbReference>
<keyword evidence="4" id="KW-1185">Reference proteome</keyword>
<keyword evidence="1 3" id="KW-0378">Hydrolase</keyword>
<protein>
    <submittedName>
        <fullName evidence="3">Serine hydrolase domain-containing protein</fullName>
        <ecNumber evidence="3">3.-.-.-</ecNumber>
    </submittedName>
</protein>
<accession>A0ABW4QPS9</accession>
<dbReference type="EC" id="3.-.-.-" evidence="3"/>
<dbReference type="InterPro" id="IPR001466">
    <property type="entry name" value="Beta-lactam-related"/>
</dbReference>
<reference evidence="4" key="1">
    <citation type="journal article" date="2019" name="Int. J. Syst. Evol. Microbiol.">
        <title>The Global Catalogue of Microorganisms (GCM) 10K type strain sequencing project: providing services to taxonomists for standard genome sequencing and annotation.</title>
        <authorList>
            <consortium name="The Broad Institute Genomics Platform"/>
            <consortium name="The Broad Institute Genome Sequencing Center for Infectious Disease"/>
            <person name="Wu L."/>
            <person name="Ma J."/>
        </authorList>
    </citation>
    <scope>NUCLEOTIDE SEQUENCE [LARGE SCALE GENOMIC DNA]</scope>
    <source>
        <strain evidence="4">CGMCC 1.15795</strain>
    </source>
</reference>
<evidence type="ECO:0000256" key="1">
    <source>
        <dbReference type="ARBA" id="ARBA00022801"/>
    </source>
</evidence>
<feature type="domain" description="Beta-lactamase-related" evidence="2">
    <location>
        <begin position="182"/>
        <end position="545"/>
    </location>
</feature>
<dbReference type="PANTHER" id="PTHR43283">
    <property type="entry name" value="BETA-LACTAMASE-RELATED"/>
    <property type="match status" value="1"/>
</dbReference>
<evidence type="ECO:0000259" key="2">
    <source>
        <dbReference type="Pfam" id="PF00144"/>
    </source>
</evidence>
<sequence>MLRNANNLLPLQRLDTLRLTTVTARAQPVRKALDFSWYLAQDVRDYAPASSVVGPKPADLAQLRQRNLLLLALPEGGTPDRAVVRQLLALREKLVVLVFDSAALTTLPELRQAAAVVFVKERSMKACNEAVQVIFGGMGAAGRLSPALAAGLGPAQPMRGGLRLAYAMPQAAGLRADLPELVDSLMKQALEAGAFPGGQVIVARHGVVALSRSYGVQQVAAPGAQPTPVLNNTLYDFASLTKIMASLPALMRLQDLGLFGPDYTMSALFDFLQGTDKQSLRLRDVLAHQARLKPFIPFWQGYVQPDGRLQPQFFRPDSSAQFPLPVGQGLWGSRALPGRIYRGVATSPLNAQPGYVYSDFSFMLYPYYVQRATGQSFDQFLQKEIYGPLGATTLGFNPLRRFPLSRIAPTEYDSVFRKKLVHGTVHDENAAMLGGVSGHAGLFGNANDLAKLVQLFLWRGRYGGQQLIRPETLDEYTACQFCPDNRRALGFDKPAPQNPALNAARSASPRSYGHTGFTGTYFWVEPDQDLFVILLTNRVNPTRRNGKLGELGLRSALLQLAIESALPGQ</sequence>
<dbReference type="PANTHER" id="PTHR43283:SF11">
    <property type="entry name" value="BETA-LACTAMASE-RELATED DOMAIN-CONTAINING PROTEIN"/>
    <property type="match status" value="1"/>
</dbReference>
<dbReference type="Pfam" id="PF00144">
    <property type="entry name" value="Beta-lactamase"/>
    <property type="match status" value="1"/>
</dbReference>
<dbReference type="Proteomes" id="UP001597197">
    <property type="component" value="Unassembled WGS sequence"/>
</dbReference>
<dbReference type="InterPro" id="IPR050789">
    <property type="entry name" value="Diverse_Enzym_Activities"/>
</dbReference>
<proteinExistence type="predicted"/>
<dbReference type="GO" id="GO:0016787">
    <property type="term" value="F:hydrolase activity"/>
    <property type="evidence" value="ECO:0007669"/>
    <property type="project" value="UniProtKB-KW"/>
</dbReference>
<dbReference type="SUPFAM" id="SSF56601">
    <property type="entry name" value="beta-lactamase/transpeptidase-like"/>
    <property type="match status" value="1"/>
</dbReference>
<dbReference type="Gene3D" id="3.40.710.10">
    <property type="entry name" value="DD-peptidase/beta-lactamase superfamily"/>
    <property type="match status" value="1"/>
</dbReference>
<name>A0ABW4QPS9_9BACT</name>
<comment type="caution">
    <text evidence="3">The sequence shown here is derived from an EMBL/GenBank/DDBJ whole genome shotgun (WGS) entry which is preliminary data.</text>
</comment>
<dbReference type="RefSeq" id="WP_382311315.1">
    <property type="nucleotide sequence ID" value="NZ_JBHUFD010000001.1"/>
</dbReference>
<evidence type="ECO:0000313" key="4">
    <source>
        <dbReference type="Proteomes" id="UP001597197"/>
    </source>
</evidence>
<evidence type="ECO:0000313" key="3">
    <source>
        <dbReference type="EMBL" id="MFD1871030.1"/>
    </source>
</evidence>